<feature type="chain" id="PRO_5016163967" evidence="1">
    <location>
        <begin position="24"/>
        <end position="276"/>
    </location>
</feature>
<dbReference type="InterPro" id="IPR030395">
    <property type="entry name" value="GP_PDE_dom"/>
</dbReference>
<organism evidence="3 4">
    <name type="scientific">Hydrotalea sandarakina</name>
    <dbReference type="NCBI Taxonomy" id="1004304"/>
    <lineage>
        <taxon>Bacteria</taxon>
        <taxon>Pseudomonadati</taxon>
        <taxon>Bacteroidota</taxon>
        <taxon>Chitinophagia</taxon>
        <taxon>Chitinophagales</taxon>
        <taxon>Chitinophagaceae</taxon>
        <taxon>Hydrotalea</taxon>
    </lineage>
</organism>
<dbReference type="InterPro" id="IPR017946">
    <property type="entry name" value="PLC-like_Pdiesterase_TIM-brl"/>
</dbReference>
<dbReference type="GO" id="GO:0008081">
    <property type="term" value="F:phosphoric diester hydrolase activity"/>
    <property type="evidence" value="ECO:0007669"/>
    <property type="project" value="InterPro"/>
</dbReference>
<evidence type="ECO:0000313" key="4">
    <source>
        <dbReference type="Proteomes" id="UP000249720"/>
    </source>
</evidence>
<feature type="signal peptide" evidence="1">
    <location>
        <begin position="1"/>
        <end position="23"/>
    </location>
</feature>
<dbReference type="AlphaFoldDB" id="A0A2W7RRB0"/>
<dbReference type="PANTHER" id="PTHR46211:SF14">
    <property type="entry name" value="GLYCEROPHOSPHODIESTER PHOSPHODIESTERASE"/>
    <property type="match status" value="1"/>
</dbReference>
<dbReference type="OrthoDB" id="384721at2"/>
<dbReference type="SUPFAM" id="SSF51695">
    <property type="entry name" value="PLC-like phosphodiesterases"/>
    <property type="match status" value="1"/>
</dbReference>
<dbReference type="CDD" id="cd08566">
    <property type="entry name" value="GDPD_AtGDE_like"/>
    <property type="match status" value="1"/>
</dbReference>
<dbReference type="RefSeq" id="WP_111294967.1">
    <property type="nucleotide sequence ID" value="NZ_QKZV01000004.1"/>
</dbReference>
<evidence type="ECO:0000313" key="3">
    <source>
        <dbReference type="EMBL" id="PZX62874.1"/>
    </source>
</evidence>
<reference evidence="3 4" key="1">
    <citation type="submission" date="2018-06" db="EMBL/GenBank/DDBJ databases">
        <title>Genomic Encyclopedia of Archaeal and Bacterial Type Strains, Phase II (KMG-II): from individual species to whole genera.</title>
        <authorList>
            <person name="Goeker M."/>
        </authorList>
    </citation>
    <scope>NUCLEOTIDE SEQUENCE [LARGE SCALE GENOMIC DNA]</scope>
    <source>
        <strain evidence="3 4">DSM 23241</strain>
    </source>
</reference>
<protein>
    <submittedName>
        <fullName evidence="3">Glycerophosphoryl diester phosphodiesterase</fullName>
    </submittedName>
</protein>
<dbReference type="GO" id="GO:0006629">
    <property type="term" value="P:lipid metabolic process"/>
    <property type="evidence" value="ECO:0007669"/>
    <property type="project" value="InterPro"/>
</dbReference>
<dbReference type="PANTHER" id="PTHR46211">
    <property type="entry name" value="GLYCEROPHOSPHORYL DIESTER PHOSPHODIESTERASE"/>
    <property type="match status" value="1"/>
</dbReference>
<keyword evidence="1" id="KW-0732">Signal</keyword>
<dbReference type="EMBL" id="QKZV01000004">
    <property type="protein sequence ID" value="PZX62874.1"/>
    <property type="molecule type" value="Genomic_DNA"/>
</dbReference>
<keyword evidence="4" id="KW-1185">Reference proteome</keyword>
<name>A0A2W7RRB0_9BACT</name>
<sequence length="276" mass="31429">MQKHCVFILIFWLTCLCSVSVDAQQGNGVLPHSSNAFVVIAHRGNHTVYPENTLAAIKAAIEAGAAYVEIDVRETKDSVPILMHDVTVNRTTNGIGNVNALMYDELKNLSVKSLDGKQYQIPTLEEVLQLCKNKINIYLDFKMASVKKVWEQIQKNGMQHQVIVYPNNIQQYKQWQQMAPQIPIITSVPESYLSEDKLAQFFSDTKLAVVDNLYQPKLIKIAQQLGIKVWLDVESANENENIWNKYLKMGVNGLQTDKPEQLISYLKKYVRTNKMN</sequence>
<evidence type="ECO:0000256" key="1">
    <source>
        <dbReference type="SAM" id="SignalP"/>
    </source>
</evidence>
<proteinExistence type="predicted"/>
<comment type="caution">
    <text evidence="3">The sequence shown here is derived from an EMBL/GenBank/DDBJ whole genome shotgun (WGS) entry which is preliminary data.</text>
</comment>
<dbReference type="Gene3D" id="3.20.20.190">
    <property type="entry name" value="Phosphatidylinositol (PI) phosphodiesterase"/>
    <property type="match status" value="1"/>
</dbReference>
<feature type="domain" description="GP-PDE" evidence="2">
    <location>
        <begin position="37"/>
        <end position="266"/>
    </location>
</feature>
<dbReference type="Proteomes" id="UP000249720">
    <property type="component" value="Unassembled WGS sequence"/>
</dbReference>
<dbReference type="Pfam" id="PF03009">
    <property type="entry name" value="GDPD"/>
    <property type="match status" value="1"/>
</dbReference>
<accession>A0A2W7RRB0</accession>
<gene>
    <name evidence="3" type="ORF">LX80_01568</name>
</gene>
<dbReference type="PROSITE" id="PS51704">
    <property type="entry name" value="GP_PDE"/>
    <property type="match status" value="1"/>
</dbReference>
<evidence type="ECO:0000259" key="2">
    <source>
        <dbReference type="PROSITE" id="PS51704"/>
    </source>
</evidence>
<dbReference type="PROSITE" id="PS50007">
    <property type="entry name" value="PIPLC_X_DOMAIN"/>
    <property type="match status" value="1"/>
</dbReference>